<organism evidence="1 2">
    <name type="scientific">Oscillatoria acuminata PCC 6304</name>
    <dbReference type="NCBI Taxonomy" id="56110"/>
    <lineage>
        <taxon>Bacteria</taxon>
        <taxon>Bacillati</taxon>
        <taxon>Cyanobacteriota</taxon>
        <taxon>Cyanophyceae</taxon>
        <taxon>Oscillatoriophycideae</taxon>
        <taxon>Oscillatoriales</taxon>
        <taxon>Oscillatoriaceae</taxon>
        <taxon>Oscillatoria</taxon>
    </lineage>
</organism>
<dbReference type="HOGENOM" id="CLU_936403_0_0_3"/>
<evidence type="ECO:0000313" key="2">
    <source>
        <dbReference type="Proteomes" id="UP000010367"/>
    </source>
</evidence>
<dbReference type="EMBL" id="CP003607">
    <property type="protein sequence ID" value="AFY80173.1"/>
    <property type="molecule type" value="Genomic_DNA"/>
</dbReference>
<reference evidence="1 2" key="1">
    <citation type="submission" date="2012-06" db="EMBL/GenBank/DDBJ databases">
        <title>Finished chromosome of genome of Oscillatoria acuminata PCC 6304.</title>
        <authorList>
            <consortium name="US DOE Joint Genome Institute"/>
            <person name="Gugger M."/>
            <person name="Coursin T."/>
            <person name="Rippka R."/>
            <person name="Tandeau De Marsac N."/>
            <person name="Huntemann M."/>
            <person name="Wei C.-L."/>
            <person name="Han J."/>
            <person name="Detter J.C."/>
            <person name="Han C."/>
            <person name="Tapia R."/>
            <person name="Davenport K."/>
            <person name="Daligault H."/>
            <person name="Erkkila T."/>
            <person name="Gu W."/>
            <person name="Munk A.C.C."/>
            <person name="Teshima H."/>
            <person name="Xu Y."/>
            <person name="Chain P."/>
            <person name="Chen A."/>
            <person name="Krypides N."/>
            <person name="Mavromatis K."/>
            <person name="Markowitz V."/>
            <person name="Szeto E."/>
            <person name="Ivanova N."/>
            <person name="Mikhailova N."/>
            <person name="Ovchinnikova G."/>
            <person name="Pagani I."/>
            <person name="Pati A."/>
            <person name="Goodwin L."/>
            <person name="Peters L."/>
            <person name="Pitluck S."/>
            <person name="Woyke T."/>
            <person name="Kerfeld C."/>
        </authorList>
    </citation>
    <scope>NUCLEOTIDE SEQUENCE [LARGE SCALE GENOMIC DNA]</scope>
    <source>
        <strain evidence="1 2">PCC 6304</strain>
    </source>
</reference>
<sequence length="297" mass="32120">MPIIPAGGSGSGSATDLTKFYNYSYSSSIEAVSWTERTIVPPTSKPSPRTVWIYNSGLTPVNLQFRNDEGRFIDYPLPPGMAFIEDNAGGSGNEFFLRGTGSVSVLIRSRDPINKEEIDDMPLAPLEIELLLPTGNNFPIPHYDPSSVSEEGLDSVMTLFNSNNGSLTGYKLFDFASFQLGQSYNFTINVAAGVNLPAGDSIQVWMPNIIGNSMRTLFEIASDLLNPEIDGLPSGFVSSIKQGGWLGNYSAGALVTLKPNLSRKIGAIYAHNPANGYSECCIISYDKDARAFTILGF</sequence>
<dbReference type="Proteomes" id="UP000010367">
    <property type="component" value="Chromosome"/>
</dbReference>
<gene>
    <name evidence="1" type="ORF">Oscil6304_0424</name>
</gene>
<dbReference type="OrthoDB" id="9823786at2"/>
<keyword evidence="2" id="KW-1185">Reference proteome</keyword>
<dbReference type="KEGG" id="oac:Oscil6304_0424"/>
<dbReference type="RefSeq" id="WP_015146823.1">
    <property type="nucleotide sequence ID" value="NC_019693.1"/>
</dbReference>
<dbReference type="AlphaFoldDB" id="K9TCL4"/>
<name>K9TCL4_9CYAN</name>
<accession>K9TCL4</accession>
<proteinExistence type="predicted"/>
<protein>
    <submittedName>
        <fullName evidence="1">Uncharacterized protein</fullName>
    </submittedName>
</protein>
<dbReference type="InParanoid" id="K9TCL4"/>
<dbReference type="STRING" id="56110.Oscil6304_0424"/>
<evidence type="ECO:0000313" key="1">
    <source>
        <dbReference type="EMBL" id="AFY80173.1"/>
    </source>
</evidence>